<proteinExistence type="predicted"/>
<dbReference type="InterPro" id="IPR035914">
    <property type="entry name" value="Sperma_CUB_dom_sf"/>
</dbReference>
<evidence type="ECO:0000313" key="9">
    <source>
        <dbReference type="EMBL" id="CAF0937245.1"/>
    </source>
</evidence>
<dbReference type="Proteomes" id="UP000663889">
    <property type="component" value="Unassembled WGS sequence"/>
</dbReference>
<dbReference type="Proteomes" id="UP000663882">
    <property type="component" value="Unassembled WGS sequence"/>
</dbReference>
<dbReference type="EMBL" id="CAJNOU010000027">
    <property type="protein sequence ID" value="CAF0816644.1"/>
    <property type="molecule type" value="Genomic_DNA"/>
</dbReference>
<evidence type="ECO:0000313" key="7">
    <source>
        <dbReference type="EMBL" id="CAF0782470.1"/>
    </source>
</evidence>
<dbReference type="Proteomes" id="UP000663823">
    <property type="component" value="Unassembled WGS sequence"/>
</dbReference>
<dbReference type="Proteomes" id="UP000663870">
    <property type="component" value="Unassembled WGS sequence"/>
</dbReference>
<evidence type="ECO:0000256" key="1">
    <source>
        <dbReference type="ARBA" id="ARBA00023157"/>
    </source>
</evidence>
<dbReference type="OrthoDB" id="9972484at2759"/>
<dbReference type="SMART" id="SM00042">
    <property type="entry name" value="CUB"/>
    <property type="match status" value="1"/>
</dbReference>
<dbReference type="EMBL" id="CAJNOO010000055">
    <property type="protein sequence ID" value="CAF0774154.1"/>
    <property type="molecule type" value="Genomic_DNA"/>
</dbReference>
<dbReference type="EMBL" id="CAJOAX010000676">
    <property type="protein sequence ID" value="CAF3633891.1"/>
    <property type="molecule type" value="Genomic_DNA"/>
</dbReference>
<feature type="disulfide bond" evidence="2">
    <location>
        <begin position="167"/>
        <end position="182"/>
    </location>
</feature>
<dbReference type="PANTHER" id="PTHR24652">
    <property type="entry name" value="LOW-DENSITY LIPOPROTEIN RECEPTOR CLASS A DOMAIN-CONTAINING PROTEIN 2"/>
    <property type="match status" value="1"/>
</dbReference>
<dbReference type="EMBL" id="CAJNOT010000313">
    <property type="protein sequence ID" value="CAF0937245.1"/>
    <property type="molecule type" value="Genomic_DNA"/>
</dbReference>
<dbReference type="Proteomes" id="UP000663874">
    <property type="component" value="Unassembled WGS sequence"/>
</dbReference>
<evidence type="ECO:0000259" key="3">
    <source>
        <dbReference type="PROSITE" id="PS01180"/>
    </source>
</evidence>
<dbReference type="PANTHER" id="PTHR24652:SF69">
    <property type="entry name" value="CUB DOMAIN-CONTAINING PROTEIN"/>
    <property type="match status" value="1"/>
</dbReference>
<dbReference type="InterPro" id="IPR042333">
    <property type="entry name" value="LRAD2/Mig-13-like"/>
</dbReference>
<dbReference type="EMBL" id="CAJOBD010000660">
    <property type="protein sequence ID" value="CAF3702628.1"/>
    <property type="molecule type" value="Genomic_DNA"/>
</dbReference>
<evidence type="ECO:0000313" key="4">
    <source>
        <dbReference type="EMBL" id="CAF0771477.1"/>
    </source>
</evidence>
<dbReference type="EMBL" id="CAJOBE010000127">
    <property type="protein sequence ID" value="CAF3575563.1"/>
    <property type="molecule type" value="Genomic_DNA"/>
</dbReference>
<evidence type="ECO:0000313" key="11">
    <source>
        <dbReference type="EMBL" id="CAF3633891.1"/>
    </source>
</evidence>
<dbReference type="PROSITE" id="PS01180">
    <property type="entry name" value="CUB"/>
    <property type="match status" value="1"/>
</dbReference>
<evidence type="ECO:0000313" key="13">
    <source>
        <dbReference type="Proteomes" id="UP000663823"/>
    </source>
</evidence>
<evidence type="ECO:0000256" key="2">
    <source>
        <dbReference type="PROSITE-ProRule" id="PRU00124"/>
    </source>
</evidence>
<dbReference type="EMBL" id="CAJNOL010000036">
    <property type="protein sequence ID" value="CAF0772458.1"/>
    <property type="molecule type" value="Genomic_DNA"/>
</dbReference>
<evidence type="ECO:0000313" key="8">
    <source>
        <dbReference type="EMBL" id="CAF0816644.1"/>
    </source>
</evidence>
<dbReference type="Proteomes" id="UP000663864">
    <property type="component" value="Unassembled WGS sequence"/>
</dbReference>
<dbReference type="Proteomes" id="UP000663836">
    <property type="component" value="Unassembled WGS sequence"/>
</dbReference>
<dbReference type="SUPFAM" id="SSF49854">
    <property type="entry name" value="Spermadhesin, CUB domain"/>
    <property type="match status" value="1"/>
</dbReference>
<evidence type="ECO:0000313" key="12">
    <source>
        <dbReference type="EMBL" id="CAF3702628.1"/>
    </source>
</evidence>
<dbReference type="Gene3D" id="2.60.120.290">
    <property type="entry name" value="Spermadhesin, CUB domain"/>
    <property type="match status" value="1"/>
</dbReference>
<comment type="caution">
    <text evidence="2">Lacks conserved residue(s) required for the propagation of feature annotation.</text>
</comment>
<protein>
    <recommendedName>
        <fullName evidence="3">CUB domain-containing protein</fullName>
    </recommendedName>
</protein>
<evidence type="ECO:0000313" key="10">
    <source>
        <dbReference type="EMBL" id="CAF3575563.1"/>
    </source>
</evidence>
<comment type="caution">
    <text evidence="11">The sequence shown here is derived from an EMBL/GenBank/DDBJ whole genome shotgun (WGS) entry which is preliminary data.</text>
</comment>
<dbReference type="InterPro" id="IPR000859">
    <property type="entry name" value="CUB_dom"/>
</dbReference>
<dbReference type="PROSITE" id="PS50068">
    <property type="entry name" value="LDLRA_2"/>
    <property type="match status" value="1"/>
</dbReference>
<dbReference type="Proteomes" id="UP000663854">
    <property type="component" value="Unassembled WGS sequence"/>
</dbReference>
<sequence>MPSMVVMRATHSMYGSPHMDKQCDKTITLDGDTLPGTYFSLTSNKYKQNFNCILTIKGSTVSQRIIIVIDRMDIACGGDKLLIYDGHRDPKSLLNLDEKFQCGTKQYYLRTPSTNTVIIEFISNNDGKVGNGFVLNVAINFPVSTCSRIDNLYRCKNLYCISNIFNCDDRNWCGDNTQKFVC</sequence>
<name>A0A818QA27_9BILA</name>
<accession>A0A818QA27</accession>
<gene>
    <name evidence="10" type="ORF">FNK824_LOCUS2164</name>
    <name evidence="12" type="ORF">JBS370_LOCUS9609</name>
    <name evidence="4" type="ORF">JXQ802_LOCUS2733</name>
    <name evidence="5" type="ORF">JXQ802_LOCUS2786</name>
    <name evidence="11" type="ORF">OTI717_LOCUS8450</name>
    <name evidence="7" type="ORF">PYM288_LOCUS3691</name>
    <name evidence="6" type="ORF">RFH988_LOCUS2531</name>
    <name evidence="8" type="ORF">SEV965_LOCUS1404</name>
    <name evidence="9" type="ORF">ZHD862_LOCUS9267</name>
</gene>
<dbReference type="Pfam" id="PF00431">
    <property type="entry name" value="CUB"/>
    <property type="match status" value="1"/>
</dbReference>
<evidence type="ECO:0000313" key="6">
    <source>
        <dbReference type="EMBL" id="CAF0774154.1"/>
    </source>
</evidence>
<feature type="domain" description="CUB" evidence="3">
    <location>
        <begin position="23"/>
        <end position="140"/>
    </location>
</feature>
<organism evidence="11 13">
    <name type="scientific">Rotaria sordida</name>
    <dbReference type="NCBI Taxonomy" id="392033"/>
    <lineage>
        <taxon>Eukaryota</taxon>
        <taxon>Metazoa</taxon>
        <taxon>Spiralia</taxon>
        <taxon>Gnathifera</taxon>
        <taxon>Rotifera</taxon>
        <taxon>Eurotatoria</taxon>
        <taxon>Bdelloidea</taxon>
        <taxon>Philodinida</taxon>
        <taxon>Philodinidae</taxon>
        <taxon>Rotaria</taxon>
    </lineage>
</organism>
<dbReference type="InterPro" id="IPR002172">
    <property type="entry name" value="LDrepeatLR_classA_rpt"/>
</dbReference>
<dbReference type="AlphaFoldDB" id="A0A818QA27"/>
<feature type="disulfide bond" evidence="2">
    <location>
        <begin position="155"/>
        <end position="173"/>
    </location>
</feature>
<dbReference type="EMBL" id="CAJNOH010000030">
    <property type="protein sequence ID" value="CAF0782470.1"/>
    <property type="molecule type" value="Genomic_DNA"/>
</dbReference>
<evidence type="ECO:0000313" key="14">
    <source>
        <dbReference type="Proteomes" id="UP000663870"/>
    </source>
</evidence>
<keyword evidence="1 2" id="KW-1015">Disulfide bond</keyword>
<dbReference type="EMBL" id="CAJNOL010000035">
    <property type="protein sequence ID" value="CAF0771477.1"/>
    <property type="molecule type" value="Genomic_DNA"/>
</dbReference>
<evidence type="ECO:0000313" key="5">
    <source>
        <dbReference type="EMBL" id="CAF0772458.1"/>
    </source>
</evidence>
<reference evidence="11" key="1">
    <citation type="submission" date="2021-02" db="EMBL/GenBank/DDBJ databases">
        <authorList>
            <person name="Nowell W R."/>
        </authorList>
    </citation>
    <scope>NUCLEOTIDE SEQUENCE</scope>
</reference>
<keyword evidence="14" id="KW-1185">Reference proteome</keyword>